<organism evidence="2 3">
    <name type="scientific">Phialocephala subalpina</name>
    <dbReference type="NCBI Taxonomy" id="576137"/>
    <lineage>
        <taxon>Eukaryota</taxon>
        <taxon>Fungi</taxon>
        <taxon>Dikarya</taxon>
        <taxon>Ascomycota</taxon>
        <taxon>Pezizomycotina</taxon>
        <taxon>Leotiomycetes</taxon>
        <taxon>Helotiales</taxon>
        <taxon>Mollisiaceae</taxon>
        <taxon>Phialocephala</taxon>
        <taxon>Phialocephala fortinii species complex</taxon>
    </lineage>
</organism>
<evidence type="ECO:0000256" key="1">
    <source>
        <dbReference type="SAM" id="MobiDB-lite"/>
    </source>
</evidence>
<reference evidence="2 3" key="1">
    <citation type="submission" date="2016-03" db="EMBL/GenBank/DDBJ databases">
        <authorList>
            <person name="Ploux O."/>
        </authorList>
    </citation>
    <scope>NUCLEOTIDE SEQUENCE [LARGE SCALE GENOMIC DNA]</scope>
    <source>
        <strain evidence="2 3">UAMH 11012</strain>
    </source>
</reference>
<name>A0A1L7WLP1_9HELO</name>
<sequence length="285" mass="32243">MSLPVPAQCPCCANECQVVHVLVGDQGQPDFHHLKSPIPPGPTLNAFRAASTTYLDDEEFHIRLPALATRVFGHLIRYMNCLPMEDMDIHHINNDTHVSEWCVVYVLAVQFHLPDLAEESQLLYEQVRKPYWQGSWLPLPTEIGYLYSMEHSTRLLQSIVKHFVRLFFSHSARVNLRELASLSACHEDFAFDILRACQHHLNKSAASCEIWDCRLHHPWTSSDADFVERPSSTNTEYTATTESSESLRRVLGSSHEEDAVSEAAEILAGLRESVEGSRGPRSGEH</sequence>
<feature type="compositionally biased region" description="Low complexity" evidence="1">
    <location>
        <begin position="231"/>
        <end position="244"/>
    </location>
</feature>
<protein>
    <recommendedName>
        <fullName evidence="4">BTB domain-containing protein</fullName>
    </recommendedName>
</protein>
<keyword evidence="3" id="KW-1185">Reference proteome</keyword>
<dbReference type="EMBL" id="FJOG01000004">
    <property type="protein sequence ID" value="CZR53688.1"/>
    <property type="molecule type" value="Genomic_DNA"/>
</dbReference>
<evidence type="ECO:0000313" key="2">
    <source>
        <dbReference type="EMBL" id="CZR53688.1"/>
    </source>
</evidence>
<dbReference type="Proteomes" id="UP000184330">
    <property type="component" value="Unassembled WGS sequence"/>
</dbReference>
<gene>
    <name evidence="2" type="ORF">PAC_03568</name>
</gene>
<dbReference type="AlphaFoldDB" id="A0A1L7WLP1"/>
<feature type="region of interest" description="Disordered" evidence="1">
    <location>
        <begin position="227"/>
        <end position="256"/>
    </location>
</feature>
<evidence type="ECO:0000313" key="3">
    <source>
        <dbReference type="Proteomes" id="UP000184330"/>
    </source>
</evidence>
<proteinExistence type="predicted"/>
<evidence type="ECO:0008006" key="4">
    <source>
        <dbReference type="Google" id="ProtNLM"/>
    </source>
</evidence>
<accession>A0A1L7WLP1</accession>
<dbReference type="OrthoDB" id="3552659at2759"/>